<keyword evidence="3" id="KW-0238">DNA-binding</keyword>
<organism evidence="7 8">
    <name type="scientific">Paracraurococcus ruber</name>
    <dbReference type="NCBI Taxonomy" id="77675"/>
    <lineage>
        <taxon>Bacteria</taxon>
        <taxon>Pseudomonadati</taxon>
        <taxon>Pseudomonadota</taxon>
        <taxon>Alphaproteobacteria</taxon>
        <taxon>Acetobacterales</taxon>
        <taxon>Roseomonadaceae</taxon>
        <taxon>Paracraurococcus</taxon>
    </lineage>
</organism>
<dbReference type="Proteomes" id="UP000697995">
    <property type="component" value="Unassembled WGS sequence"/>
</dbReference>
<keyword evidence="2" id="KW-0805">Transcription regulation</keyword>
<evidence type="ECO:0000256" key="5">
    <source>
        <dbReference type="ARBA" id="ARBA00023163"/>
    </source>
</evidence>
<dbReference type="SUPFAM" id="SSF46785">
    <property type="entry name" value="Winged helix' DNA-binding domain"/>
    <property type="match status" value="1"/>
</dbReference>
<dbReference type="EMBL" id="NRSG01000012">
    <property type="protein sequence ID" value="MBK1657209.1"/>
    <property type="molecule type" value="Genomic_DNA"/>
</dbReference>
<evidence type="ECO:0000313" key="8">
    <source>
        <dbReference type="Proteomes" id="UP000697995"/>
    </source>
</evidence>
<keyword evidence="8" id="KW-1185">Reference proteome</keyword>
<dbReference type="PANTHER" id="PTHR30293:SF0">
    <property type="entry name" value="NITROGEN ASSIMILATION REGULATORY PROTEIN NAC"/>
    <property type="match status" value="1"/>
</dbReference>
<reference evidence="7 8" key="1">
    <citation type="journal article" date="2020" name="Microorganisms">
        <title>Osmotic Adaptation and Compatible Solute Biosynthesis of Phototrophic Bacteria as Revealed from Genome Analyses.</title>
        <authorList>
            <person name="Imhoff J.F."/>
            <person name="Rahn T."/>
            <person name="Kunzel S."/>
            <person name="Keller A."/>
            <person name="Neulinger S.C."/>
        </authorList>
    </citation>
    <scope>NUCLEOTIDE SEQUENCE [LARGE SCALE GENOMIC DNA]</scope>
    <source>
        <strain evidence="7 8">DSM 15382</strain>
    </source>
</reference>
<dbReference type="InterPro" id="IPR000847">
    <property type="entry name" value="LysR_HTH_N"/>
</dbReference>
<name>A0ABS1CRX8_9PROT</name>
<evidence type="ECO:0000256" key="4">
    <source>
        <dbReference type="ARBA" id="ARBA00023159"/>
    </source>
</evidence>
<evidence type="ECO:0000259" key="6">
    <source>
        <dbReference type="PROSITE" id="PS50931"/>
    </source>
</evidence>
<comment type="similarity">
    <text evidence="1">Belongs to the LysR transcriptional regulatory family.</text>
</comment>
<protein>
    <recommendedName>
        <fullName evidence="6">HTH lysR-type domain-containing protein</fullName>
    </recommendedName>
</protein>
<dbReference type="Pfam" id="PF03466">
    <property type="entry name" value="LysR_substrate"/>
    <property type="match status" value="1"/>
</dbReference>
<comment type="caution">
    <text evidence="7">The sequence shown here is derived from an EMBL/GenBank/DDBJ whole genome shotgun (WGS) entry which is preliminary data.</text>
</comment>
<dbReference type="PROSITE" id="PS50931">
    <property type="entry name" value="HTH_LYSR"/>
    <property type="match status" value="1"/>
</dbReference>
<dbReference type="PANTHER" id="PTHR30293">
    <property type="entry name" value="TRANSCRIPTIONAL REGULATORY PROTEIN NAC-RELATED"/>
    <property type="match status" value="1"/>
</dbReference>
<evidence type="ECO:0000256" key="3">
    <source>
        <dbReference type="ARBA" id="ARBA00023125"/>
    </source>
</evidence>
<keyword evidence="5" id="KW-0804">Transcription</keyword>
<dbReference type="InterPro" id="IPR036390">
    <property type="entry name" value="WH_DNA-bd_sf"/>
</dbReference>
<dbReference type="Gene3D" id="1.10.10.10">
    <property type="entry name" value="Winged helix-like DNA-binding domain superfamily/Winged helix DNA-binding domain"/>
    <property type="match status" value="1"/>
</dbReference>
<dbReference type="PRINTS" id="PR00039">
    <property type="entry name" value="HTHLYSR"/>
</dbReference>
<dbReference type="InterPro" id="IPR005119">
    <property type="entry name" value="LysR_subst-bd"/>
</dbReference>
<dbReference type="SUPFAM" id="SSF53850">
    <property type="entry name" value="Periplasmic binding protein-like II"/>
    <property type="match status" value="1"/>
</dbReference>
<dbReference type="RefSeq" id="WP_133218800.1">
    <property type="nucleotide sequence ID" value="NZ_NRSG01000012.1"/>
</dbReference>
<keyword evidence="4" id="KW-0010">Activator</keyword>
<feature type="domain" description="HTH lysR-type" evidence="6">
    <location>
        <begin position="1"/>
        <end position="58"/>
    </location>
</feature>
<accession>A0ABS1CRX8</accession>
<gene>
    <name evidence="7" type="ORF">CKO45_03065</name>
</gene>
<dbReference type="InterPro" id="IPR036388">
    <property type="entry name" value="WH-like_DNA-bd_sf"/>
</dbReference>
<proteinExistence type="inferred from homology"/>
<dbReference type="Gene3D" id="3.40.190.290">
    <property type="match status" value="1"/>
</dbReference>
<evidence type="ECO:0000256" key="2">
    <source>
        <dbReference type="ARBA" id="ARBA00023015"/>
    </source>
</evidence>
<dbReference type="Pfam" id="PF00126">
    <property type="entry name" value="HTH_1"/>
    <property type="match status" value="1"/>
</dbReference>
<evidence type="ECO:0000256" key="1">
    <source>
        <dbReference type="ARBA" id="ARBA00009437"/>
    </source>
</evidence>
<sequence length="309" mass="33003">MDLRQLRYFVSIVQSGSISRAAMQLNVAQPALSMHVRNMEADLGTPLLFRTPTGVQPTEAGLILFRNARAILDQVEAAQQEVRGNAAEPAGEVRLGLPSSVGQILAVPLILAVRDQAPKVTLCVAEAMSGYVLDWLRQGRMDLAMTFRPVEDRGLSSLPLLTEELLLFGHPDAALPAGPLPFSSCAGLPMVLPSGGQGLRLLIDQTAAEQGVALVPGFELDAYPGLKLLVERGLGFSLLPAHAGQAEVAEGRLRAWRLDPPLLSTVHLARPTDRPLSRAAQAVERLCVSVMRGLVASGAWTSARLLDPP</sequence>
<evidence type="ECO:0000313" key="7">
    <source>
        <dbReference type="EMBL" id="MBK1657209.1"/>
    </source>
</evidence>